<dbReference type="WBParaSite" id="EN70_8762">
    <property type="protein sequence ID" value="EN70_8762"/>
    <property type="gene ID" value="EN70_8762"/>
</dbReference>
<dbReference type="PANTHER" id="PTHR47331">
    <property type="entry name" value="PHD-TYPE DOMAIN-CONTAINING PROTEIN"/>
    <property type="match status" value="1"/>
</dbReference>
<evidence type="ECO:0000313" key="2">
    <source>
        <dbReference type="Proteomes" id="UP000095285"/>
    </source>
</evidence>
<dbReference type="SUPFAM" id="SSF56672">
    <property type="entry name" value="DNA/RNA polymerases"/>
    <property type="match status" value="1"/>
</dbReference>
<dbReference type="InterPro" id="IPR008042">
    <property type="entry name" value="Retrotrans_Pao"/>
</dbReference>
<name>A0A1I7W1W3_LOALO</name>
<evidence type="ECO:0000313" key="3">
    <source>
        <dbReference type="WBParaSite" id="EN70_8762"/>
    </source>
</evidence>
<dbReference type="STRING" id="7209.A0A1I7W1W3"/>
<feature type="domain" description="Integrase zinc-binding" evidence="1">
    <location>
        <begin position="374"/>
        <end position="415"/>
    </location>
</feature>
<dbReference type="InterPro" id="IPR041588">
    <property type="entry name" value="Integrase_H2C2"/>
</dbReference>
<dbReference type="PANTHER" id="PTHR47331:SF1">
    <property type="entry name" value="GAG-LIKE PROTEIN"/>
    <property type="match status" value="1"/>
</dbReference>
<protein>
    <submittedName>
        <fullName evidence="3">Integrase_H2C2 domain-containing protein</fullName>
    </submittedName>
</protein>
<dbReference type="Gene3D" id="1.10.340.70">
    <property type="match status" value="1"/>
</dbReference>
<reference evidence="2" key="1">
    <citation type="submission" date="2012-04" db="EMBL/GenBank/DDBJ databases">
        <title>The Genome Sequence of Loa loa.</title>
        <authorList>
            <consortium name="The Broad Institute Genome Sequencing Platform"/>
            <consortium name="Broad Institute Genome Sequencing Center for Infectious Disease"/>
            <person name="Nutman T.B."/>
            <person name="Fink D.L."/>
            <person name="Russ C."/>
            <person name="Young S."/>
            <person name="Zeng Q."/>
            <person name="Gargeya S."/>
            <person name="Alvarado L."/>
            <person name="Berlin A."/>
            <person name="Chapman S.B."/>
            <person name="Chen Z."/>
            <person name="Freedman E."/>
            <person name="Gellesch M."/>
            <person name="Goldberg J."/>
            <person name="Griggs A."/>
            <person name="Gujja S."/>
            <person name="Heilman E.R."/>
            <person name="Heiman D."/>
            <person name="Howarth C."/>
            <person name="Mehta T."/>
            <person name="Neiman D."/>
            <person name="Pearson M."/>
            <person name="Roberts A."/>
            <person name="Saif S."/>
            <person name="Shea T."/>
            <person name="Shenoy N."/>
            <person name="Sisk P."/>
            <person name="Stolte C."/>
            <person name="Sykes S."/>
            <person name="White J."/>
            <person name="Yandava C."/>
            <person name="Haas B."/>
            <person name="Henn M.R."/>
            <person name="Nusbaum C."/>
            <person name="Birren B."/>
        </authorList>
    </citation>
    <scope>NUCLEOTIDE SEQUENCE [LARGE SCALE GENOMIC DNA]</scope>
</reference>
<dbReference type="InterPro" id="IPR043502">
    <property type="entry name" value="DNA/RNA_pol_sf"/>
</dbReference>
<dbReference type="AlphaFoldDB" id="A0A1I7W1W3"/>
<dbReference type="Proteomes" id="UP000095285">
    <property type="component" value="Unassembled WGS sequence"/>
</dbReference>
<dbReference type="Gene3D" id="3.30.70.270">
    <property type="match status" value="1"/>
</dbReference>
<organism evidence="2 3">
    <name type="scientific">Loa loa</name>
    <name type="common">Eye worm</name>
    <name type="synonym">Filaria loa</name>
    <dbReference type="NCBI Taxonomy" id="7209"/>
    <lineage>
        <taxon>Eukaryota</taxon>
        <taxon>Metazoa</taxon>
        <taxon>Ecdysozoa</taxon>
        <taxon>Nematoda</taxon>
        <taxon>Chromadorea</taxon>
        <taxon>Rhabditida</taxon>
        <taxon>Spirurina</taxon>
        <taxon>Spiruromorpha</taxon>
        <taxon>Filarioidea</taxon>
        <taxon>Onchocercidae</taxon>
        <taxon>Loa</taxon>
    </lineage>
</organism>
<dbReference type="Gene3D" id="3.10.10.10">
    <property type="entry name" value="HIV Type 1 Reverse Transcriptase, subunit A, domain 1"/>
    <property type="match status" value="1"/>
</dbReference>
<proteinExistence type="predicted"/>
<dbReference type="InterPro" id="IPR043128">
    <property type="entry name" value="Rev_trsase/Diguanyl_cyclase"/>
</dbReference>
<dbReference type="Pfam" id="PF05380">
    <property type="entry name" value="Peptidase_A17"/>
    <property type="match status" value="2"/>
</dbReference>
<sequence length="447" mass="52704">MGIQDQLDKNDDEKALKQFKRSIIKQKGRYQIRWPWKESKDKLRGYYELCVGRLITLIKRLQIKYCSHSMVKLFEIDLSRKSLGKFILKWVRKASFTICTSRAHLKATKSLNDVLCRRPVMLPDLVGIFLHFRMMRNAIIPDVEKAFLQLELLTADRNCTRFLWVKDIEKPITEENIKCYRFRRVPFGVIASPLLLSATLNHHLKTSGSKIALKIRKNLYVDNIMLSARPTREALEKYHDEPWNEQEITKRSILRFVASQYDPLGFLVPAMILLKLFFQNLWKRNKTWGGILNEENELAPNKEMNIPRLEMLAILIGVRAVKFVTQQLELNRRDRYYDEDKLWKSQSRLENSELDEQSKHSVHLPRHNAATEFLIRQQHEALHHTGTAYTFSEIRRKLWIPKGRTKVKRVINNCTCVNYGQRNHSPIMPNLPESIDQESLQILVWTV</sequence>
<accession>A0A1I7W1W3</accession>
<evidence type="ECO:0000259" key="1">
    <source>
        <dbReference type="Pfam" id="PF17921"/>
    </source>
</evidence>
<dbReference type="Pfam" id="PF17921">
    <property type="entry name" value="Integrase_H2C2"/>
    <property type="match status" value="1"/>
</dbReference>
<reference evidence="3" key="2">
    <citation type="submission" date="2016-11" db="UniProtKB">
        <authorList>
            <consortium name="WormBaseParasite"/>
        </authorList>
    </citation>
    <scope>IDENTIFICATION</scope>
</reference>
<keyword evidence="2" id="KW-1185">Reference proteome</keyword>